<feature type="binding site" evidence="10">
    <location>
        <position position="49"/>
    </location>
    <ligand>
        <name>ATP</name>
        <dbReference type="ChEBI" id="CHEBI:30616"/>
    </ligand>
</feature>
<dbReference type="GeneID" id="42006109"/>
<dbReference type="EC" id="2.7.11.1" evidence="2"/>
<reference evidence="13 14" key="1">
    <citation type="journal article" date="2019" name="Sci. Rep.">
        <title>Comparative genomics of chytrid fungi reveal insights into the obligate biotrophic and pathogenic lifestyle of Synchytrium endobioticum.</title>
        <authorList>
            <person name="van de Vossenberg B.T.L.H."/>
            <person name="Warris S."/>
            <person name="Nguyen H.D.T."/>
            <person name="van Gent-Pelzer M.P.E."/>
            <person name="Joly D.L."/>
            <person name="van de Geest H.C."/>
            <person name="Bonants P.J.M."/>
            <person name="Smith D.S."/>
            <person name="Levesque C.A."/>
            <person name="van der Lee T.A.J."/>
        </authorList>
    </citation>
    <scope>NUCLEOTIDE SEQUENCE [LARGE SCALE GENOMIC DNA]</scope>
    <source>
        <strain evidence="13 14">JEL517</strain>
    </source>
</reference>
<protein>
    <recommendedName>
        <fullName evidence="2">non-specific serine/threonine protein kinase</fullName>
        <ecNumber evidence="2">2.7.11.1</ecNumber>
    </recommendedName>
</protein>
<dbReference type="GO" id="GO:0004674">
    <property type="term" value="F:protein serine/threonine kinase activity"/>
    <property type="evidence" value="ECO:0007669"/>
    <property type="project" value="UniProtKB-KW"/>
</dbReference>
<evidence type="ECO:0000256" key="8">
    <source>
        <dbReference type="ARBA" id="ARBA00047899"/>
    </source>
</evidence>
<evidence type="ECO:0000256" key="1">
    <source>
        <dbReference type="ARBA" id="ARBA00008874"/>
    </source>
</evidence>
<dbReference type="Proteomes" id="UP000319731">
    <property type="component" value="Unassembled WGS sequence"/>
</dbReference>
<keyword evidence="6" id="KW-0418">Kinase</keyword>
<dbReference type="InterPro" id="IPR000719">
    <property type="entry name" value="Prot_kinase_dom"/>
</dbReference>
<dbReference type="GO" id="GO:0005737">
    <property type="term" value="C:cytoplasm"/>
    <property type="evidence" value="ECO:0007669"/>
    <property type="project" value="TreeGrafter"/>
</dbReference>
<comment type="catalytic activity">
    <reaction evidence="9">
        <text>L-seryl-[protein] + ATP = O-phospho-L-seryl-[protein] + ADP + H(+)</text>
        <dbReference type="Rhea" id="RHEA:17989"/>
        <dbReference type="Rhea" id="RHEA-COMP:9863"/>
        <dbReference type="Rhea" id="RHEA-COMP:11604"/>
        <dbReference type="ChEBI" id="CHEBI:15378"/>
        <dbReference type="ChEBI" id="CHEBI:29999"/>
        <dbReference type="ChEBI" id="CHEBI:30616"/>
        <dbReference type="ChEBI" id="CHEBI:83421"/>
        <dbReference type="ChEBI" id="CHEBI:456216"/>
        <dbReference type="EC" id="2.7.11.1"/>
    </reaction>
</comment>
<comment type="catalytic activity">
    <reaction evidence="8">
        <text>L-threonyl-[protein] + ATP = O-phospho-L-threonyl-[protein] + ADP + H(+)</text>
        <dbReference type="Rhea" id="RHEA:46608"/>
        <dbReference type="Rhea" id="RHEA-COMP:11060"/>
        <dbReference type="Rhea" id="RHEA-COMP:11605"/>
        <dbReference type="ChEBI" id="CHEBI:15378"/>
        <dbReference type="ChEBI" id="CHEBI:30013"/>
        <dbReference type="ChEBI" id="CHEBI:30616"/>
        <dbReference type="ChEBI" id="CHEBI:61977"/>
        <dbReference type="ChEBI" id="CHEBI:456216"/>
        <dbReference type="EC" id="2.7.11.1"/>
    </reaction>
</comment>
<dbReference type="InterPro" id="IPR011009">
    <property type="entry name" value="Kinase-like_dom_sf"/>
</dbReference>
<dbReference type="AlphaFoldDB" id="A0A507BXP1"/>
<gene>
    <name evidence="13" type="ORF">SmJEL517_g04884</name>
</gene>
<evidence type="ECO:0000256" key="9">
    <source>
        <dbReference type="ARBA" id="ARBA00048679"/>
    </source>
</evidence>
<keyword evidence="14" id="KW-1185">Reference proteome</keyword>
<dbReference type="Gene3D" id="1.10.510.10">
    <property type="entry name" value="Transferase(Phosphotransferase) domain 1"/>
    <property type="match status" value="1"/>
</dbReference>
<evidence type="ECO:0000256" key="2">
    <source>
        <dbReference type="ARBA" id="ARBA00012513"/>
    </source>
</evidence>
<proteinExistence type="inferred from homology"/>
<dbReference type="STRING" id="1806994.A0A507BXP1"/>
<evidence type="ECO:0000256" key="7">
    <source>
        <dbReference type="ARBA" id="ARBA00022840"/>
    </source>
</evidence>
<sequence>MTTRLVLTEDELNKDPIDLFTILGKLGEGSYGSVHKAIHKRTGALVAIKLIPIENDLDDSIKEISIMTGCDSPYIVQFYGSFLRGAHLWIVMECMAAGSVSDIMRLCKKTLNEDQIATICLHALRGLAYLHARRKIHRDIKAGNILLNTQGEAKLADFGVAGQLTNEMTKRKTVIGTPFWMAPEVIQEIGYGVNADVWSLGITCIEMAEGRPPYHDIHPMRAIFMIPTKPPPQLDAAKYSPKFRSFVSRCLTKNPADRPTADALLEDPFIKAAPGLSVLSEMVATTIELIANGALNEVEEEGRDDESIYQTVQTAKLGEFDGTIKMAAPKKASNQSGTMLEMGTMIQNGTMLSMGTMLASGTMVQNKTMVLDGTIIKNPSSSKDSKEPKDAYQPAFMQYMAAQKAASEPAAPDSYSTTMKPTRPPPPDPRKVVAPAFNPDEINPATKTLPELEDMLVALQSSMELEIAQTRLKYSKWQSTIKNAIASKK</sequence>
<dbReference type="FunFam" id="3.30.200.20:FF:000040">
    <property type="entry name" value="Dual specificity mitogen-activated protein kinase kinase"/>
    <property type="match status" value="1"/>
</dbReference>
<dbReference type="Pfam" id="PF00069">
    <property type="entry name" value="Pkinase"/>
    <property type="match status" value="1"/>
</dbReference>
<dbReference type="SUPFAM" id="SSF56112">
    <property type="entry name" value="Protein kinase-like (PK-like)"/>
    <property type="match status" value="1"/>
</dbReference>
<organism evidence="13 14">
    <name type="scientific">Synchytrium microbalum</name>
    <dbReference type="NCBI Taxonomy" id="1806994"/>
    <lineage>
        <taxon>Eukaryota</taxon>
        <taxon>Fungi</taxon>
        <taxon>Fungi incertae sedis</taxon>
        <taxon>Chytridiomycota</taxon>
        <taxon>Chytridiomycota incertae sedis</taxon>
        <taxon>Chytridiomycetes</taxon>
        <taxon>Synchytriales</taxon>
        <taxon>Synchytriaceae</taxon>
        <taxon>Synchytrium</taxon>
    </lineage>
</organism>
<dbReference type="CDD" id="cd06612">
    <property type="entry name" value="STKc_MST1_2"/>
    <property type="match status" value="1"/>
</dbReference>
<evidence type="ECO:0000256" key="10">
    <source>
        <dbReference type="PROSITE-ProRule" id="PRU10141"/>
    </source>
</evidence>
<dbReference type="PANTHER" id="PTHR48012:SF10">
    <property type="entry name" value="FI20177P1"/>
    <property type="match status" value="1"/>
</dbReference>
<dbReference type="PANTHER" id="PTHR48012">
    <property type="entry name" value="STERILE20-LIKE KINASE, ISOFORM B-RELATED"/>
    <property type="match status" value="1"/>
</dbReference>
<keyword evidence="7 10" id="KW-0067">ATP-binding</keyword>
<dbReference type="InterPro" id="IPR050629">
    <property type="entry name" value="STE20/SPS1-PAK"/>
</dbReference>
<dbReference type="EMBL" id="QEAO01000038">
    <property type="protein sequence ID" value="TPX31871.1"/>
    <property type="molecule type" value="Genomic_DNA"/>
</dbReference>
<dbReference type="PROSITE" id="PS50011">
    <property type="entry name" value="PROTEIN_KINASE_DOM"/>
    <property type="match status" value="1"/>
</dbReference>
<evidence type="ECO:0000256" key="3">
    <source>
        <dbReference type="ARBA" id="ARBA00022527"/>
    </source>
</evidence>
<dbReference type="InterPro" id="IPR017441">
    <property type="entry name" value="Protein_kinase_ATP_BS"/>
</dbReference>
<evidence type="ECO:0000256" key="6">
    <source>
        <dbReference type="ARBA" id="ARBA00022777"/>
    </source>
</evidence>
<keyword evidence="3" id="KW-0723">Serine/threonine-protein kinase</keyword>
<evidence type="ECO:0000259" key="12">
    <source>
        <dbReference type="PROSITE" id="PS50011"/>
    </source>
</evidence>
<dbReference type="GO" id="GO:0005524">
    <property type="term" value="F:ATP binding"/>
    <property type="evidence" value="ECO:0007669"/>
    <property type="project" value="UniProtKB-UniRule"/>
</dbReference>
<comment type="caution">
    <text evidence="13">The sequence shown here is derived from an EMBL/GenBank/DDBJ whole genome shotgun (WGS) entry which is preliminary data.</text>
</comment>
<evidence type="ECO:0000313" key="13">
    <source>
        <dbReference type="EMBL" id="TPX31871.1"/>
    </source>
</evidence>
<accession>A0A507BXP1</accession>
<name>A0A507BXP1_9FUNG</name>
<dbReference type="OrthoDB" id="248923at2759"/>
<dbReference type="SMART" id="SM00220">
    <property type="entry name" value="S_TKc"/>
    <property type="match status" value="1"/>
</dbReference>
<keyword evidence="5 10" id="KW-0547">Nucleotide-binding</keyword>
<dbReference type="PROSITE" id="PS00107">
    <property type="entry name" value="PROTEIN_KINASE_ATP"/>
    <property type="match status" value="1"/>
</dbReference>
<evidence type="ECO:0000256" key="11">
    <source>
        <dbReference type="SAM" id="MobiDB-lite"/>
    </source>
</evidence>
<evidence type="ECO:0000313" key="14">
    <source>
        <dbReference type="Proteomes" id="UP000319731"/>
    </source>
</evidence>
<comment type="similarity">
    <text evidence="1">Belongs to the protein kinase superfamily. STE Ser/Thr protein kinase family. STE20 subfamily.</text>
</comment>
<feature type="domain" description="Protein kinase" evidence="12">
    <location>
        <begin position="20"/>
        <end position="270"/>
    </location>
</feature>
<dbReference type="FunFam" id="1.10.510.10:FF:001091">
    <property type="entry name" value="STE family protein kinase"/>
    <property type="match status" value="1"/>
</dbReference>
<feature type="region of interest" description="Disordered" evidence="11">
    <location>
        <begin position="407"/>
        <end position="429"/>
    </location>
</feature>
<keyword evidence="4" id="KW-0808">Transferase</keyword>
<evidence type="ECO:0000256" key="5">
    <source>
        <dbReference type="ARBA" id="ARBA00022741"/>
    </source>
</evidence>
<evidence type="ECO:0000256" key="4">
    <source>
        <dbReference type="ARBA" id="ARBA00022679"/>
    </source>
</evidence>
<dbReference type="RefSeq" id="XP_031023202.1">
    <property type="nucleotide sequence ID" value="XM_031170812.1"/>
</dbReference>